<keyword evidence="2" id="KW-0804">Transcription</keyword>
<accession>A0ABV6NIN6</accession>
<evidence type="ECO:0000313" key="4">
    <source>
        <dbReference type="EMBL" id="MFC0560137.1"/>
    </source>
</evidence>
<dbReference type="Gene3D" id="1.10.10.60">
    <property type="entry name" value="Homeodomain-like"/>
    <property type="match status" value="1"/>
</dbReference>
<dbReference type="RefSeq" id="WP_273840437.1">
    <property type="nucleotide sequence ID" value="NZ_JAQQWT010000002.1"/>
</dbReference>
<name>A0ABV6NIN6_9BACI</name>
<comment type="caution">
    <text evidence="4">The sequence shown here is derived from an EMBL/GenBank/DDBJ whole genome shotgun (WGS) entry which is preliminary data.</text>
</comment>
<dbReference type="InterPro" id="IPR036271">
    <property type="entry name" value="Tet_transcr_reg_TetR-rel_C_sf"/>
</dbReference>
<dbReference type="SUPFAM" id="SSF48498">
    <property type="entry name" value="Tetracyclin repressor-like, C-terminal domain"/>
    <property type="match status" value="1"/>
</dbReference>
<keyword evidence="5" id="KW-1185">Reference proteome</keyword>
<feature type="domain" description="HTH-type transcriptional regulator MT1864/Rv1816-like C-terminal" evidence="3">
    <location>
        <begin position="84"/>
        <end position="179"/>
    </location>
</feature>
<keyword evidence="1" id="KW-0805">Transcription regulation</keyword>
<reference evidence="4 5" key="1">
    <citation type="submission" date="2024-09" db="EMBL/GenBank/DDBJ databases">
        <authorList>
            <person name="Sun Q."/>
            <person name="Mori K."/>
        </authorList>
    </citation>
    <scope>NUCLEOTIDE SEQUENCE [LARGE SCALE GENOMIC DNA]</scope>
    <source>
        <strain evidence="4 5">NCAIM B.02301</strain>
    </source>
</reference>
<dbReference type="InterPro" id="IPR009057">
    <property type="entry name" value="Homeodomain-like_sf"/>
</dbReference>
<gene>
    <name evidence="4" type="ORF">ACFFH4_13915</name>
</gene>
<evidence type="ECO:0000313" key="5">
    <source>
        <dbReference type="Proteomes" id="UP001589833"/>
    </source>
</evidence>
<sequence length="191" mass="21059">MSPRVGLEKKVILKAAADIANTDGIDSLTITTLAVKLNIKPPSLYNHVKNLHDLRKQLAVYGLEQLYFTLNESIEGLKGDKAVKALAWAYVTFVRTHPGLYSISLSAPDPEDKTLYEAGERVVTLALEALEPFEFEKEEALHVVRGLRSILHGFASLEQNGGFGLNLSTDESMSLLLDAYLLGIHTKQNHC</sequence>
<dbReference type="Pfam" id="PF13305">
    <property type="entry name" value="TetR_C_33"/>
    <property type="match status" value="1"/>
</dbReference>
<dbReference type="EMBL" id="JBHLTR010000017">
    <property type="protein sequence ID" value="MFC0560137.1"/>
    <property type="molecule type" value="Genomic_DNA"/>
</dbReference>
<dbReference type="SUPFAM" id="SSF46689">
    <property type="entry name" value="Homeodomain-like"/>
    <property type="match status" value="1"/>
</dbReference>
<evidence type="ECO:0000256" key="1">
    <source>
        <dbReference type="ARBA" id="ARBA00023015"/>
    </source>
</evidence>
<evidence type="ECO:0000259" key="3">
    <source>
        <dbReference type="Pfam" id="PF13305"/>
    </source>
</evidence>
<dbReference type="Proteomes" id="UP001589833">
    <property type="component" value="Unassembled WGS sequence"/>
</dbReference>
<dbReference type="InterPro" id="IPR025996">
    <property type="entry name" value="MT1864/Rv1816-like_C"/>
</dbReference>
<organism evidence="4 5">
    <name type="scientific">Halalkalibacter alkalisediminis</name>
    <dbReference type="NCBI Taxonomy" id="935616"/>
    <lineage>
        <taxon>Bacteria</taxon>
        <taxon>Bacillati</taxon>
        <taxon>Bacillota</taxon>
        <taxon>Bacilli</taxon>
        <taxon>Bacillales</taxon>
        <taxon>Bacillaceae</taxon>
        <taxon>Halalkalibacter</taxon>
    </lineage>
</organism>
<evidence type="ECO:0000256" key="2">
    <source>
        <dbReference type="ARBA" id="ARBA00023163"/>
    </source>
</evidence>
<dbReference type="Gene3D" id="1.10.357.10">
    <property type="entry name" value="Tetracycline Repressor, domain 2"/>
    <property type="match status" value="1"/>
</dbReference>
<protein>
    <submittedName>
        <fullName evidence="4">TetR/AcrR family transcriptional regulator</fullName>
    </submittedName>
</protein>
<proteinExistence type="predicted"/>